<gene>
    <name evidence="1" type="ORF">GsuE55_30900</name>
</gene>
<organism evidence="1 2">
    <name type="scientific">Geobacillus subterraneus</name>
    <dbReference type="NCBI Taxonomy" id="129338"/>
    <lineage>
        <taxon>Bacteria</taxon>
        <taxon>Bacillati</taxon>
        <taxon>Bacillota</taxon>
        <taxon>Bacilli</taxon>
        <taxon>Bacillales</taxon>
        <taxon>Anoxybacillaceae</taxon>
        <taxon>Geobacillus</taxon>
    </lineage>
</organism>
<keyword evidence="2" id="KW-1185">Reference proteome</keyword>
<name>A0A679FVM0_9BACL</name>
<evidence type="ECO:0000313" key="2">
    <source>
        <dbReference type="Proteomes" id="UP000501421"/>
    </source>
</evidence>
<protein>
    <submittedName>
        <fullName evidence="1">Uncharacterized protein</fullName>
    </submittedName>
</protein>
<sequence>MVMGIDDGVGFEREHGQFECGYFIWDEGDPFSLSFIDAHFIDVWSGSVCFHAHRRVAGASVAEAG</sequence>
<dbReference type="EMBL" id="AP022557">
    <property type="protein sequence ID" value="BBW98257.1"/>
    <property type="molecule type" value="Genomic_DNA"/>
</dbReference>
<proteinExistence type="predicted"/>
<evidence type="ECO:0000313" key="1">
    <source>
        <dbReference type="EMBL" id="BBW98257.1"/>
    </source>
</evidence>
<dbReference type="Proteomes" id="UP000501421">
    <property type="component" value="Chromosome"/>
</dbReference>
<reference evidence="2" key="1">
    <citation type="journal article" date="2020" name="Microbiol. Resour. Announc.">
        <title>Complete Genome Sequence of Geobacillus sp. Strain E55-1, Isolated from Mine Geyser in Japan.</title>
        <authorList>
            <person name="Miyazaki K."/>
            <person name="Hase E."/>
            <person name="Tokito N."/>
        </authorList>
    </citation>
    <scope>NUCLEOTIDE SEQUENCE [LARGE SCALE GENOMIC DNA]</scope>
    <source>
        <strain evidence="2">E55-1</strain>
    </source>
</reference>
<accession>A0A679FVM0</accession>
<dbReference type="AlphaFoldDB" id="A0A679FVM0"/>